<evidence type="ECO:0000313" key="3">
    <source>
        <dbReference type="EMBL" id="CAF2137960.1"/>
    </source>
</evidence>
<organism evidence="3 4">
    <name type="scientific">Rotaria magnacalcarata</name>
    <dbReference type="NCBI Taxonomy" id="392030"/>
    <lineage>
        <taxon>Eukaryota</taxon>
        <taxon>Metazoa</taxon>
        <taxon>Spiralia</taxon>
        <taxon>Gnathifera</taxon>
        <taxon>Rotifera</taxon>
        <taxon>Eurotatoria</taxon>
        <taxon>Bdelloidea</taxon>
        <taxon>Philodinida</taxon>
        <taxon>Philodinidae</taxon>
        <taxon>Rotaria</taxon>
    </lineage>
</organism>
<evidence type="ECO:0000256" key="1">
    <source>
        <dbReference type="SAM" id="Coils"/>
    </source>
</evidence>
<feature type="compositionally biased region" description="Polar residues" evidence="2">
    <location>
        <begin position="484"/>
        <end position="505"/>
    </location>
</feature>
<evidence type="ECO:0000313" key="4">
    <source>
        <dbReference type="Proteomes" id="UP000663856"/>
    </source>
</evidence>
<protein>
    <submittedName>
        <fullName evidence="3">Uncharacterized protein</fullName>
    </submittedName>
</protein>
<accession>A0A816WT35</accession>
<feature type="coiled-coil region" evidence="1">
    <location>
        <begin position="288"/>
        <end position="350"/>
    </location>
</feature>
<name>A0A816WT35_9BILA</name>
<keyword evidence="1" id="KW-0175">Coiled coil</keyword>
<dbReference type="InterPro" id="IPR027962">
    <property type="entry name" value="ERICH3"/>
</dbReference>
<dbReference type="Proteomes" id="UP000663856">
    <property type="component" value="Unassembled WGS sequence"/>
</dbReference>
<dbReference type="AlphaFoldDB" id="A0A816WT35"/>
<comment type="caution">
    <text evidence="3">The sequence shown here is derived from an EMBL/GenBank/DDBJ whole genome shotgun (WGS) entry which is preliminary data.</text>
</comment>
<sequence>MSTPLTPPATPYCILTDRHLQKYFTRDRIQQHLRRAGLINKSGHILTEAEYENRLKNMEIGHTNQLKFEEALLEVIIELGEKQYESLCEEMENVKKQLLNQFGRIGRKYMRRIHPIKIRVKHNDHIEEKVDIEHVNDDQIPITTQIEPWAQPWNQPGIPERNRLDEILNKFDEFIDRMKTLAKINESNTFLLNLPETLRQLKENQNKICKQQYLWKKEYDERETQGTHGMKCELELLRQQIKASTKDKRHSEQEILTSAARKSLCDNSSHLHRSYSVESRQITLSAAIKASEKENMERENALEKLVRDAHEHVEKLEGRVNDGSSKTISRAEVEKLILDAIANLKSTENDDKRVLRKSIGDVNDKSAQLKRPFDQISHSTSGITNNHMENKESGNQTNRKLQTNSEQVLPTQAVLGEQQSRTPIDLSSNPPTQAHSILLIEQRLTQLETYLKVSIKNEMKPDDSIHKVCLIGTAAPTQPMIDPSNRQRSQSMKKSNQTTAASQPRNTEKTTLKNRKNTSLTPSVESGLHDNSVSSAPEGFKDYTDTTQRRRNQIDNFNQINPNRQAVDDRFKFVEQRKEQEITDLRKKINKYYDDLSKFSADLTSLHRQLTQKPISTPAPLTSNSLPMKKYTDEELQAIMPFIEPLPTFMMQMENEWDQFY</sequence>
<reference evidence="3" key="1">
    <citation type="submission" date="2021-02" db="EMBL/GenBank/DDBJ databases">
        <authorList>
            <person name="Nowell W R."/>
        </authorList>
    </citation>
    <scope>NUCLEOTIDE SEQUENCE</scope>
</reference>
<feature type="region of interest" description="Disordered" evidence="2">
    <location>
        <begin position="476"/>
        <end position="544"/>
    </location>
</feature>
<feature type="compositionally biased region" description="Polar residues" evidence="2">
    <location>
        <begin position="517"/>
        <end position="535"/>
    </location>
</feature>
<dbReference type="PANTHER" id="PTHR23034">
    <property type="entry name" value="GLUTAMATE-RICH PROTEIN 3"/>
    <property type="match status" value="1"/>
</dbReference>
<dbReference type="EMBL" id="CAJNRF010012153">
    <property type="protein sequence ID" value="CAF2137960.1"/>
    <property type="molecule type" value="Genomic_DNA"/>
</dbReference>
<feature type="compositionally biased region" description="Polar residues" evidence="2">
    <location>
        <begin position="376"/>
        <end position="402"/>
    </location>
</feature>
<dbReference type="PANTHER" id="PTHR23034:SF2">
    <property type="entry name" value="GLUTAMATE-RICH PROTEIN 3"/>
    <property type="match status" value="1"/>
</dbReference>
<gene>
    <name evidence="3" type="ORF">WKI299_LOCUS27730</name>
</gene>
<proteinExistence type="predicted"/>
<feature type="region of interest" description="Disordered" evidence="2">
    <location>
        <begin position="375"/>
        <end position="402"/>
    </location>
</feature>
<evidence type="ECO:0000256" key="2">
    <source>
        <dbReference type="SAM" id="MobiDB-lite"/>
    </source>
</evidence>